<feature type="signal peptide" evidence="1">
    <location>
        <begin position="1"/>
        <end position="32"/>
    </location>
</feature>
<organism evidence="2 3">
    <name type="scientific">Streptomyces himalayensis subsp. himalayensis</name>
    <dbReference type="NCBI Taxonomy" id="2756131"/>
    <lineage>
        <taxon>Bacteria</taxon>
        <taxon>Bacillati</taxon>
        <taxon>Actinomycetota</taxon>
        <taxon>Actinomycetes</taxon>
        <taxon>Kitasatosporales</taxon>
        <taxon>Streptomycetaceae</taxon>
        <taxon>Streptomyces</taxon>
        <taxon>Streptomyces himalayensis</taxon>
    </lineage>
</organism>
<name>A0A7W0DSP6_9ACTN</name>
<dbReference type="Gene3D" id="3.40.190.10">
    <property type="entry name" value="Periplasmic binding protein-like II"/>
    <property type="match status" value="1"/>
</dbReference>
<dbReference type="PANTHER" id="PTHR43649:SF12">
    <property type="entry name" value="DIACETYLCHITOBIOSE BINDING PROTEIN DASA"/>
    <property type="match status" value="1"/>
</dbReference>
<feature type="chain" id="PRO_5030643061" evidence="1">
    <location>
        <begin position="33"/>
        <end position="456"/>
    </location>
</feature>
<proteinExistence type="predicted"/>
<dbReference type="EMBL" id="JACEHE010000025">
    <property type="protein sequence ID" value="MBA2950130.1"/>
    <property type="molecule type" value="Genomic_DNA"/>
</dbReference>
<dbReference type="SUPFAM" id="SSF53850">
    <property type="entry name" value="Periplasmic binding protein-like II"/>
    <property type="match status" value="1"/>
</dbReference>
<keyword evidence="1" id="KW-0732">Signal</keyword>
<dbReference type="PANTHER" id="PTHR43649">
    <property type="entry name" value="ARABINOSE-BINDING PROTEIN-RELATED"/>
    <property type="match status" value="1"/>
</dbReference>
<dbReference type="Pfam" id="PF01547">
    <property type="entry name" value="SBP_bac_1"/>
    <property type="match status" value="1"/>
</dbReference>
<dbReference type="Proteomes" id="UP000545761">
    <property type="component" value="Unassembled WGS sequence"/>
</dbReference>
<dbReference type="InterPro" id="IPR050490">
    <property type="entry name" value="Bact_solute-bd_prot1"/>
</dbReference>
<dbReference type="AlphaFoldDB" id="A0A7W0DSP6"/>
<dbReference type="InterPro" id="IPR006311">
    <property type="entry name" value="TAT_signal"/>
</dbReference>
<protein>
    <submittedName>
        <fullName evidence="2">Extracellular solute-binding protein</fullName>
    </submittedName>
</protein>
<reference evidence="2 3" key="1">
    <citation type="submission" date="2020-07" db="EMBL/GenBank/DDBJ databases">
        <title>Streptomyces isolated from Indian soil.</title>
        <authorList>
            <person name="Mandal S."/>
            <person name="Maiti P.K."/>
        </authorList>
    </citation>
    <scope>NUCLEOTIDE SEQUENCE [LARGE SCALE GENOMIC DNA]</scope>
    <source>
        <strain evidence="2 3">PSKA28</strain>
    </source>
</reference>
<evidence type="ECO:0000313" key="3">
    <source>
        <dbReference type="Proteomes" id="UP000545761"/>
    </source>
</evidence>
<dbReference type="PROSITE" id="PS51318">
    <property type="entry name" value="TAT"/>
    <property type="match status" value="1"/>
</dbReference>
<dbReference type="InterPro" id="IPR006059">
    <property type="entry name" value="SBP"/>
</dbReference>
<dbReference type="RefSeq" id="WP_181661065.1">
    <property type="nucleotide sequence ID" value="NZ_JACEHE010000025.1"/>
</dbReference>
<accession>A0A7W0DSP6</accession>
<gene>
    <name evidence="2" type="ORF">H1D24_31115</name>
</gene>
<comment type="caution">
    <text evidence="2">The sequence shown here is derived from an EMBL/GenBank/DDBJ whole genome shotgun (WGS) entry which is preliminary data.</text>
</comment>
<sequence length="456" mass="48599">MPISSSVSLDRRRFLAVSAGAALGASALSACAASVDNGSGSDGSGSGGGGGKTTLTVMSNDSELGSKEVIAYAAQTLGVKISLIAYDPTKLNAMLASKNPPALVRGYGALDTPYFAARGLMTDLDPYFAKSSVLKASDLDPVNDLWRFDGKKQGSGPRYGFTKDWSQDAMFWYRTDMFDAANLDHPSASKPLSYDEWLDLGKQLVKRRLGKVKVYGMNAGGGNIQMFQQMTASAGGSLFADDLASVDFSSPEALKALSWYLEYAKANIGPSPVNPNPDGWDWPTFQANRMAMASDGYWFGGSIGADAKLAKVTRFAPAPLLGGHRISPCFGATGYWMPKEAKNKDVAWKLFEWYMGGKPAKERAGGGWGIPALKSMRSMMPQATPFQKQAFAVQEQELPYLQVMSMTPYVQSTALDAVINKVLPGAVKSGTSAGKVADTLNKQMNAAISQGKELVG</sequence>
<evidence type="ECO:0000313" key="2">
    <source>
        <dbReference type="EMBL" id="MBA2950130.1"/>
    </source>
</evidence>
<evidence type="ECO:0000256" key="1">
    <source>
        <dbReference type="SAM" id="SignalP"/>
    </source>
</evidence>